<gene>
    <name evidence="1" type="ORF">S03H2_64260</name>
</gene>
<name>X1K609_9ZZZZ</name>
<dbReference type="EMBL" id="BARU01041721">
    <property type="protein sequence ID" value="GAH77518.1"/>
    <property type="molecule type" value="Genomic_DNA"/>
</dbReference>
<feature type="non-terminal residue" evidence="1">
    <location>
        <position position="219"/>
    </location>
</feature>
<proteinExistence type="predicted"/>
<protein>
    <submittedName>
        <fullName evidence="1">Uncharacterized protein</fullName>
    </submittedName>
</protein>
<evidence type="ECO:0000313" key="1">
    <source>
        <dbReference type="EMBL" id="GAH77518.1"/>
    </source>
</evidence>
<feature type="non-terminal residue" evidence="1">
    <location>
        <position position="1"/>
    </location>
</feature>
<dbReference type="AlphaFoldDB" id="X1K609"/>
<comment type="caution">
    <text evidence="1">The sequence shown here is derived from an EMBL/GenBank/DDBJ whole genome shotgun (WGS) entry which is preliminary data.</text>
</comment>
<reference evidence="1" key="1">
    <citation type="journal article" date="2014" name="Front. Microbiol.">
        <title>High frequency of phylogenetically diverse reductive dehalogenase-homologous genes in deep subseafloor sedimentary metagenomes.</title>
        <authorList>
            <person name="Kawai M."/>
            <person name="Futagami T."/>
            <person name="Toyoda A."/>
            <person name="Takaki Y."/>
            <person name="Nishi S."/>
            <person name="Hori S."/>
            <person name="Arai W."/>
            <person name="Tsubouchi T."/>
            <person name="Morono Y."/>
            <person name="Uchiyama I."/>
            <person name="Ito T."/>
            <person name="Fujiyama A."/>
            <person name="Inagaki F."/>
            <person name="Takami H."/>
        </authorList>
    </citation>
    <scope>NUCLEOTIDE SEQUENCE</scope>
    <source>
        <strain evidence="1">Expedition CK06-06</strain>
    </source>
</reference>
<organism evidence="1">
    <name type="scientific">marine sediment metagenome</name>
    <dbReference type="NCBI Taxonomy" id="412755"/>
    <lineage>
        <taxon>unclassified sequences</taxon>
        <taxon>metagenomes</taxon>
        <taxon>ecological metagenomes</taxon>
    </lineage>
</organism>
<accession>X1K609</accession>
<sequence>SYTWASLYVRVTQNDSGADATMRSRINGASGNQTITIPLATTGVFEDNVNSDNIVNNDLVNWWLNVPPGEDTVYISVVSSFLTAVANVTIIQATITLEYQNFGLTQYSTVLGGFELAAAEIDAQLLLRQASTLSNLRAYCSINTLDGASTLRLRINGANGNQVLNIGAGTTGDFEDIVNTDAVVSGDRIAHCLTTAGTAGSLGINTCQMKSAASNRWSG</sequence>